<reference evidence="2 3" key="1">
    <citation type="submission" date="2018-03" db="EMBL/GenBank/DDBJ databases">
        <title>Draft Genome Sequences of the Obligatory Marine Myxobacteria Enhygromyxa salina SWB007.</title>
        <authorList>
            <person name="Poehlein A."/>
            <person name="Moghaddam J.A."/>
            <person name="Harms H."/>
            <person name="Alanjari M."/>
            <person name="Koenig G.M."/>
            <person name="Daniel R."/>
            <person name="Schaeberle T.F."/>
        </authorList>
    </citation>
    <scope>NUCLEOTIDE SEQUENCE [LARGE SCALE GENOMIC DNA]</scope>
    <source>
        <strain evidence="2 3">SWB007</strain>
    </source>
</reference>
<sequence length="154" mass="16370">MDARISITEGMIVLLDFALAIGGVLSGVALLSATDGTNLGWSTDSLVGTAFSDYTVPALMFLLLNGIFPLVVAIATLQRRPWSLWGHLVMGGLSVAWIGGLIMMIGYISLLQPIFGAIAFVITTLALVVMSQARNESRIRELAPSRRIAPAGVR</sequence>
<feature type="transmembrane region" description="Helical" evidence="1">
    <location>
        <begin position="84"/>
        <end position="108"/>
    </location>
</feature>
<dbReference type="RefSeq" id="WP_146158120.1">
    <property type="nucleotide sequence ID" value="NZ_PVNL01000102.1"/>
</dbReference>
<comment type="caution">
    <text evidence="2">The sequence shown here is derived from an EMBL/GenBank/DDBJ whole genome shotgun (WGS) entry which is preliminary data.</text>
</comment>
<organism evidence="2 3">
    <name type="scientific">Enhygromyxa salina</name>
    <dbReference type="NCBI Taxonomy" id="215803"/>
    <lineage>
        <taxon>Bacteria</taxon>
        <taxon>Pseudomonadati</taxon>
        <taxon>Myxococcota</taxon>
        <taxon>Polyangia</taxon>
        <taxon>Nannocystales</taxon>
        <taxon>Nannocystaceae</taxon>
        <taxon>Enhygromyxa</taxon>
    </lineage>
</organism>
<name>A0A2S9YHQ0_9BACT</name>
<proteinExistence type="predicted"/>
<feature type="transmembrane region" description="Helical" evidence="1">
    <location>
        <begin position="54"/>
        <end position="77"/>
    </location>
</feature>
<keyword evidence="1" id="KW-0812">Transmembrane</keyword>
<keyword evidence="1" id="KW-0472">Membrane</keyword>
<accession>A0A2S9YHQ0</accession>
<dbReference type="AlphaFoldDB" id="A0A2S9YHQ0"/>
<feature type="transmembrane region" description="Helical" evidence="1">
    <location>
        <begin position="114"/>
        <end position="130"/>
    </location>
</feature>
<dbReference type="EMBL" id="PVNL01000102">
    <property type="protein sequence ID" value="PRQ04581.1"/>
    <property type="molecule type" value="Genomic_DNA"/>
</dbReference>
<evidence type="ECO:0000313" key="3">
    <source>
        <dbReference type="Proteomes" id="UP000238823"/>
    </source>
</evidence>
<dbReference type="OrthoDB" id="1909107at2"/>
<gene>
    <name evidence="2" type="ORF">ENSA7_50720</name>
</gene>
<keyword evidence="1" id="KW-1133">Transmembrane helix</keyword>
<dbReference type="Proteomes" id="UP000238823">
    <property type="component" value="Unassembled WGS sequence"/>
</dbReference>
<evidence type="ECO:0000256" key="1">
    <source>
        <dbReference type="SAM" id="Phobius"/>
    </source>
</evidence>
<evidence type="ECO:0000313" key="2">
    <source>
        <dbReference type="EMBL" id="PRQ04581.1"/>
    </source>
</evidence>
<feature type="transmembrane region" description="Helical" evidence="1">
    <location>
        <begin position="12"/>
        <end position="34"/>
    </location>
</feature>
<protein>
    <submittedName>
        <fullName evidence="2">Uncharacterized protein</fullName>
    </submittedName>
</protein>